<evidence type="ECO:0000259" key="6">
    <source>
        <dbReference type="PROSITE" id="PS51935"/>
    </source>
</evidence>
<evidence type="ECO:0000256" key="4">
    <source>
        <dbReference type="ARBA" id="ARBA00022807"/>
    </source>
</evidence>
<protein>
    <submittedName>
        <fullName evidence="7">Lipoprotein Spr</fullName>
    </submittedName>
</protein>
<evidence type="ECO:0000313" key="7">
    <source>
        <dbReference type="EMBL" id="SEA00112.1"/>
    </source>
</evidence>
<feature type="coiled-coil region" evidence="5">
    <location>
        <begin position="105"/>
        <end position="149"/>
    </location>
</feature>
<dbReference type="EMBL" id="FNQK01000005">
    <property type="protein sequence ID" value="SEA00112.1"/>
    <property type="molecule type" value="Genomic_DNA"/>
</dbReference>
<dbReference type="InterPro" id="IPR051202">
    <property type="entry name" value="Peptidase_C40"/>
</dbReference>
<dbReference type="AlphaFoldDB" id="A0A1H3XNE7"/>
<dbReference type="OrthoDB" id="9807055at2"/>
<dbReference type="SUPFAM" id="SSF54001">
    <property type="entry name" value="Cysteine proteinases"/>
    <property type="match status" value="1"/>
</dbReference>
<proteinExistence type="inferred from homology"/>
<dbReference type="InterPro" id="IPR000064">
    <property type="entry name" value="NLP_P60_dom"/>
</dbReference>
<comment type="similarity">
    <text evidence="1">Belongs to the peptidase C40 family.</text>
</comment>
<dbReference type="PANTHER" id="PTHR47053">
    <property type="entry name" value="MUREIN DD-ENDOPEPTIDASE MEPH-RELATED"/>
    <property type="match status" value="1"/>
</dbReference>
<evidence type="ECO:0000256" key="5">
    <source>
        <dbReference type="SAM" id="Coils"/>
    </source>
</evidence>
<dbReference type="InterPro" id="IPR038765">
    <property type="entry name" value="Papain-like_cys_pep_sf"/>
</dbReference>
<dbReference type="Proteomes" id="UP000198846">
    <property type="component" value="Unassembled WGS sequence"/>
</dbReference>
<evidence type="ECO:0000313" key="8">
    <source>
        <dbReference type="Proteomes" id="UP000198846"/>
    </source>
</evidence>
<dbReference type="SUPFAM" id="SSF49464">
    <property type="entry name" value="Carboxypeptidase regulatory domain-like"/>
    <property type="match status" value="1"/>
</dbReference>
<dbReference type="RefSeq" id="WP_092133033.1">
    <property type="nucleotide sequence ID" value="NZ_FNQK01000005.1"/>
</dbReference>
<keyword evidence="8" id="KW-1185">Reference proteome</keyword>
<keyword evidence="2" id="KW-0645">Protease</keyword>
<keyword evidence="3" id="KW-0378">Hydrolase</keyword>
<dbReference type="STRING" id="283786.SAMN04487990_10572"/>
<gene>
    <name evidence="7" type="ORF">SAMN04487990_10572</name>
</gene>
<dbReference type="PANTHER" id="PTHR47053:SF1">
    <property type="entry name" value="MUREIN DD-ENDOPEPTIDASE MEPH-RELATED"/>
    <property type="match status" value="1"/>
</dbReference>
<name>A0A1H3XNE7_BIZPA</name>
<evidence type="ECO:0000256" key="2">
    <source>
        <dbReference type="ARBA" id="ARBA00022670"/>
    </source>
</evidence>
<keyword evidence="7" id="KW-0449">Lipoprotein</keyword>
<keyword evidence="5" id="KW-0175">Coiled coil</keyword>
<dbReference type="Pfam" id="PF00877">
    <property type="entry name" value="NLPC_P60"/>
    <property type="match status" value="1"/>
</dbReference>
<feature type="domain" description="NlpC/P60" evidence="6">
    <location>
        <begin position="186"/>
        <end position="322"/>
    </location>
</feature>
<dbReference type="Gene3D" id="3.90.1720.10">
    <property type="entry name" value="endopeptidase domain like (from Nostoc punctiforme)"/>
    <property type="match status" value="1"/>
</dbReference>
<reference evidence="7 8" key="1">
    <citation type="submission" date="2016-10" db="EMBL/GenBank/DDBJ databases">
        <authorList>
            <person name="de Groot N.N."/>
        </authorList>
    </citation>
    <scope>NUCLEOTIDE SEQUENCE [LARGE SCALE GENOMIC DNA]</scope>
    <source>
        <strain evidence="7 8">DSM 23842</strain>
    </source>
</reference>
<accession>A0A1H3XNE7</accession>
<keyword evidence="4" id="KW-0788">Thiol protease</keyword>
<dbReference type="GO" id="GO:0008234">
    <property type="term" value="F:cysteine-type peptidase activity"/>
    <property type="evidence" value="ECO:0007669"/>
    <property type="project" value="UniProtKB-KW"/>
</dbReference>
<evidence type="ECO:0000256" key="3">
    <source>
        <dbReference type="ARBA" id="ARBA00022801"/>
    </source>
</evidence>
<dbReference type="PROSITE" id="PS51935">
    <property type="entry name" value="NLPC_P60"/>
    <property type="match status" value="1"/>
</dbReference>
<dbReference type="InterPro" id="IPR008969">
    <property type="entry name" value="CarboxyPept-like_regulatory"/>
</dbReference>
<evidence type="ECO:0000256" key="1">
    <source>
        <dbReference type="ARBA" id="ARBA00007074"/>
    </source>
</evidence>
<dbReference type="GO" id="GO:0006508">
    <property type="term" value="P:proteolysis"/>
    <property type="evidence" value="ECO:0007669"/>
    <property type="project" value="UniProtKB-KW"/>
</dbReference>
<sequence>MNKLFIYTVISLFSVVSYSQNAELQSVVLEESTENPVADAIVTIEGTALVSKTNENGVFSFANEIPLGEHVVSVEKENYETKFFLITANKDQKIVLDKVTVEITKEEAKRRNRAQKLEEKRLRAIKKELRAKEKQIAKQERKLRKENTVDIDYIDAAVVVEPDDDIEPFTEAQLKFAEILDTPVEELSNRALYEFIDEWLGTTYIYGGETKDGIDCSSFTQRIYTQTLGLYIERTALKQYNSEYTDKFRDTSYLKEGDLLFFGGVSGPDKKEVVNHVGVYLHNNMFVHSTSNRGKNGQKGVKISNLNDKYWKSKLVSAGRRIGNN</sequence>
<organism evidence="7 8">
    <name type="scientific">Bizionia paragorgiae</name>
    <dbReference type="NCBI Taxonomy" id="283786"/>
    <lineage>
        <taxon>Bacteria</taxon>
        <taxon>Pseudomonadati</taxon>
        <taxon>Bacteroidota</taxon>
        <taxon>Flavobacteriia</taxon>
        <taxon>Flavobacteriales</taxon>
        <taxon>Flavobacteriaceae</taxon>
        <taxon>Bizionia</taxon>
    </lineage>
</organism>
<dbReference type="Gene3D" id="2.60.40.1120">
    <property type="entry name" value="Carboxypeptidase-like, regulatory domain"/>
    <property type="match status" value="1"/>
</dbReference>